<dbReference type="Gene3D" id="3.50.50.60">
    <property type="entry name" value="FAD/NAD(P)-binding domain"/>
    <property type="match status" value="2"/>
</dbReference>
<protein>
    <recommendedName>
        <fullName evidence="1">FAD-dependent protein C-terminal domain-containing protein</fullName>
    </recommendedName>
</protein>
<organism evidence="2 3">
    <name type="scientific">Vulcanibacillus modesticaldus</name>
    <dbReference type="NCBI Taxonomy" id="337097"/>
    <lineage>
        <taxon>Bacteria</taxon>
        <taxon>Bacillati</taxon>
        <taxon>Bacillota</taxon>
        <taxon>Bacilli</taxon>
        <taxon>Bacillales</taxon>
        <taxon>Bacillaceae</taxon>
        <taxon>Vulcanibacillus</taxon>
    </lineage>
</organism>
<reference evidence="2 3" key="1">
    <citation type="submission" date="2016-09" db="EMBL/GenBank/DDBJ databases">
        <title>Draft genome sequence for the type strain of Vulcanibacillus modesticaldus BR, a strictly anaerobic, moderately thermophilic, and nitrate-reducing bacterium from deep sea-hydrothermal vents of the Mid-Atlantic Ridge.</title>
        <authorList>
            <person name="Abin C.A."/>
            <person name="Hollibaugh J.T."/>
        </authorList>
    </citation>
    <scope>NUCLEOTIDE SEQUENCE [LARGE SCALE GENOMIC DNA]</scope>
    <source>
        <strain evidence="2 3">BR</strain>
    </source>
</reference>
<evidence type="ECO:0000313" key="3">
    <source>
        <dbReference type="Proteomes" id="UP000243739"/>
    </source>
</evidence>
<keyword evidence="3" id="KW-1185">Reference proteome</keyword>
<dbReference type="InterPro" id="IPR028348">
    <property type="entry name" value="FAD-binding_protein"/>
</dbReference>
<dbReference type="AlphaFoldDB" id="A0A1D2YWZ9"/>
<dbReference type="Gene3D" id="3.30.70.2700">
    <property type="match status" value="1"/>
</dbReference>
<evidence type="ECO:0000313" key="2">
    <source>
        <dbReference type="EMBL" id="OEG00234.1"/>
    </source>
</evidence>
<dbReference type="InterPro" id="IPR049516">
    <property type="entry name" value="FAD-depend_C"/>
</dbReference>
<dbReference type="OrthoDB" id="9762921at2"/>
<feature type="domain" description="FAD-dependent protein C-terminal" evidence="1">
    <location>
        <begin position="284"/>
        <end position="484"/>
    </location>
</feature>
<dbReference type="RefSeq" id="WP_069655871.1">
    <property type="nucleotide sequence ID" value="NZ_MIJF01000004.1"/>
</dbReference>
<evidence type="ECO:0000259" key="1">
    <source>
        <dbReference type="Pfam" id="PF21688"/>
    </source>
</evidence>
<dbReference type="PANTHER" id="PTHR42842">
    <property type="entry name" value="FAD/NAD(P)-BINDING OXIDOREDUCTASE"/>
    <property type="match status" value="1"/>
</dbReference>
<dbReference type="SUPFAM" id="SSF51905">
    <property type="entry name" value="FAD/NAD(P)-binding domain"/>
    <property type="match status" value="1"/>
</dbReference>
<sequence>MTIRLNNIKLNIDHSKSDLINAIEKKLRIPFNKIKEYEIVRRSIDARKKSNIKFVYQIEITLNIDEKKVVNKINHPDIQIVKPKKELPEILPGDKDLEYPPIVVGAGPAGLFAALELAKRGYKPIVLERGRDVKQRYKDILHFWKTGELNVNSNVQFGEGGAGTFSDGKLTTRIKDSRIDRVIHTFVEAGAPREILYEHKPHIGTDYLRKVIYQLRKKLIEMGATIKFESLVTRLIVEEGKIVGVEVNNSVQIPAQVVLLAIGHSSRDTYEMLYEQGVKLQKKPLAIGARIEHPQQLINQAQYGPFANALQLGAADYTLVKKAGDANDDRASYSFCMCPGGYVVAAASEKEMVVTNGMSNFKRNSGIANSALVATVSIDDFNGEDPLAGIRYLRKYEKKAYKLAGGGYKAPAQKVGDFLDGVPSNDLDVPFKPTYQPGVTPTDLRKILPDYVGSSLEKAIVQFGKKIKGYDSREAVLTGVETRTSAPIRIPRNGDLQSENIEGLYPTGEGAGYAGGIVSAAVDGIRVAEKLIQTYKIPKQSIEEELLSWENISELME</sequence>
<dbReference type="PANTHER" id="PTHR42842:SF3">
    <property type="entry name" value="FAD_NAD(P)-BINDING OXIDOREDUCTASE FAMILY PROTEIN"/>
    <property type="match status" value="1"/>
</dbReference>
<dbReference type="Pfam" id="PF21688">
    <property type="entry name" value="FAD-depend_C"/>
    <property type="match status" value="1"/>
</dbReference>
<name>A0A1D2YWZ9_9BACI</name>
<dbReference type="Proteomes" id="UP000243739">
    <property type="component" value="Unassembled WGS sequence"/>
</dbReference>
<gene>
    <name evidence="2" type="ORF">BHF71_05450</name>
</gene>
<dbReference type="STRING" id="337097.BHF71_05450"/>
<dbReference type="PIRSF" id="PIRSF038984">
    <property type="entry name" value="FAD_binding_protein"/>
    <property type="match status" value="1"/>
</dbReference>
<dbReference type="Pfam" id="PF13450">
    <property type="entry name" value="NAD_binding_8"/>
    <property type="match status" value="1"/>
</dbReference>
<comment type="caution">
    <text evidence="2">The sequence shown here is derived from an EMBL/GenBank/DDBJ whole genome shotgun (WGS) entry which is preliminary data.</text>
</comment>
<dbReference type="EMBL" id="MIJF01000004">
    <property type="protein sequence ID" value="OEG00234.1"/>
    <property type="molecule type" value="Genomic_DNA"/>
</dbReference>
<accession>A0A1D2YWZ9</accession>
<dbReference type="InterPro" id="IPR036188">
    <property type="entry name" value="FAD/NAD-bd_sf"/>
</dbReference>
<proteinExistence type="predicted"/>